<dbReference type="InterPro" id="IPR009030">
    <property type="entry name" value="Growth_fac_rcpt_cys_sf"/>
</dbReference>
<feature type="domain" description="EGF-like" evidence="1">
    <location>
        <begin position="210"/>
        <end position="258"/>
    </location>
</feature>
<dbReference type="VEuPathDB" id="GiardiaDB:QR46_4979"/>
<sequence>MRLILDDGSRHTGWDTGSKLKQKKEISSVLRSSDKCVMQNERPGAAPGTECILCSDAAGANGYKGVAGCGTCSHTGSSAGTATCSACQTGAFLTGGQCTVCGVDCLVCASATECGTCTAGKYLKADKTCVDAAGCSLGTYADPATGQCKACSGTTDCATCAYNATIGKPQCTSCTGKMVKTAVDGTTTCVDTSRCTGTHFLSNGDGKCIPCSDVSDGTAGNTGVPGCKTCAKSGSNNPTCSACLEGYIKQGDGSVTCNPCGPNCATCTQAGDDKCDTCKPGYFLKTSGTPGQCFACDDTKNQGVEGCAQCNGGATPTCTKCKPNYRQEGSDSVTCTKFCEDPTACRGTAGSCGAIVVDGSGSMKYHCSQCRQQ</sequence>
<gene>
    <name evidence="2" type="ORF">QR46_4979</name>
</gene>
<feature type="domain" description="EGF-like" evidence="1">
    <location>
        <begin position="53"/>
        <end position="99"/>
    </location>
</feature>
<organism evidence="2 3">
    <name type="scientific">Giardia duodenalis assemblage B</name>
    <dbReference type="NCBI Taxonomy" id="1394984"/>
    <lineage>
        <taxon>Eukaryota</taxon>
        <taxon>Metamonada</taxon>
        <taxon>Diplomonadida</taxon>
        <taxon>Hexamitidae</taxon>
        <taxon>Giardiinae</taxon>
        <taxon>Giardia</taxon>
    </lineage>
</organism>
<dbReference type="AlphaFoldDB" id="A0A132NLX8"/>
<proteinExistence type="predicted"/>
<dbReference type="Proteomes" id="UP000070089">
    <property type="component" value="Unassembled WGS sequence"/>
</dbReference>
<dbReference type="Gene3D" id="2.10.220.10">
    <property type="entry name" value="Hormone Receptor, Insulin-like Growth Factor Receptor 1, Chain A, domain 2"/>
    <property type="match status" value="2"/>
</dbReference>
<evidence type="ECO:0000259" key="1">
    <source>
        <dbReference type="SMART" id="SM00181"/>
    </source>
</evidence>
<dbReference type="InterPro" id="IPR006212">
    <property type="entry name" value="Furin_repeat"/>
</dbReference>
<dbReference type="PANTHER" id="PTHR23275">
    <property type="entry name" value="CABRIOLET.-RELATED"/>
    <property type="match status" value="1"/>
</dbReference>
<reference evidence="2 3" key="1">
    <citation type="journal article" date="2015" name="Mol. Biochem. Parasitol.">
        <title>Identification of polymorphic genes for use in assemblage B genotyping assays through comparative genomics of multiple assemblage B Giardia duodenalis isolates.</title>
        <authorList>
            <person name="Wielinga C."/>
            <person name="Thompson R.C."/>
            <person name="Monis P."/>
            <person name="Ryan U."/>
        </authorList>
    </citation>
    <scope>NUCLEOTIDE SEQUENCE [LARGE SCALE GENOMIC DNA]</scope>
    <source>
        <strain evidence="2 3">BAH15c1</strain>
    </source>
</reference>
<dbReference type="SMART" id="SM00181">
    <property type="entry name" value="EGF"/>
    <property type="match status" value="5"/>
</dbReference>
<dbReference type="InterPro" id="IPR052798">
    <property type="entry name" value="Giardia_VSA"/>
</dbReference>
<comment type="caution">
    <text evidence="2">The sequence shown here is derived from an EMBL/GenBank/DDBJ whole genome shotgun (WGS) entry which is preliminary data.</text>
</comment>
<dbReference type="OrthoDB" id="19138at2759"/>
<feature type="domain" description="EGF-like" evidence="1">
    <location>
        <begin position="100"/>
        <end position="130"/>
    </location>
</feature>
<protein>
    <submittedName>
        <fullName evidence="2">Variant-specific surface protein</fullName>
    </submittedName>
</protein>
<accession>A0A132NLX8</accession>
<feature type="domain" description="EGF-like" evidence="1">
    <location>
        <begin position="259"/>
        <end position="294"/>
    </location>
</feature>
<dbReference type="SUPFAM" id="SSF57184">
    <property type="entry name" value="Growth factor receptor domain"/>
    <property type="match status" value="2"/>
</dbReference>
<name>A0A132NLX8_GIAIN</name>
<dbReference type="SMART" id="SM00261">
    <property type="entry name" value="FU"/>
    <property type="match status" value="5"/>
</dbReference>
<evidence type="ECO:0000313" key="3">
    <source>
        <dbReference type="Proteomes" id="UP000070089"/>
    </source>
</evidence>
<evidence type="ECO:0000313" key="2">
    <source>
        <dbReference type="EMBL" id="KWX11068.1"/>
    </source>
</evidence>
<dbReference type="InterPro" id="IPR000742">
    <property type="entry name" value="EGF"/>
</dbReference>
<dbReference type="EMBL" id="JXTI01000426">
    <property type="protein sequence ID" value="KWX11068.1"/>
    <property type="molecule type" value="Genomic_DNA"/>
</dbReference>
<feature type="domain" description="EGF-like" evidence="1">
    <location>
        <begin position="295"/>
        <end position="336"/>
    </location>
</feature>
<dbReference type="PANTHER" id="PTHR23275:SF100">
    <property type="entry name" value="EGF-LIKE DOMAIN-CONTAINING PROTEIN"/>
    <property type="match status" value="1"/>
</dbReference>